<dbReference type="STRING" id="161398.PP2015_602"/>
<dbReference type="KEGG" id="pphe:PP2015_602"/>
<protein>
    <submittedName>
        <fullName evidence="2">Uncharacterized protein</fullName>
    </submittedName>
</protein>
<feature type="transmembrane region" description="Helical" evidence="1">
    <location>
        <begin position="6"/>
        <end position="22"/>
    </location>
</feature>
<gene>
    <name evidence="2" type="ORF">PP2015_602</name>
</gene>
<dbReference type="Proteomes" id="UP000061457">
    <property type="component" value="Chromosome I"/>
</dbReference>
<dbReference type="EMBL" id="CP013187">
    <property type="protein sequence ID" value="ALO41122.1"/>
    <property type="molecule type" value="Genomic_DNA"/>
</dbReference>
<reference evidence="3" key="1">
    <citation type="submission" date="2015-11" db="EMBL/GenBank/DDBJ databases">
        <authorList>
            <person name="Kim K.M."/>
        </authorList>
    </citation>
    <scope>NUCLEOTIDE SEQUENCE [LARGE SCALE GENOMIC DNA]</scope>
    <source>
        <strain evidence="3">KCTC 12086</strain>
    </source>
</reference>
<dbReference type="PATRIC" id="fig|161398.10.peg.612"/>
<keyword evidence="1" id="KW-0472">Membrane</keyword>
<evidence type="ECO:0000313" key="3">
    <source>
        <dbReference type="Proteomes" id="UP000061457"/>
    </source>
</evidence>
<keyword evidence="3" id="KW-1185">Reference proteome</keyword>
<accession>A0A0S2JZ82</accession>
<evidence type="ECO:0000313" key="2">
    <source>
        <dbReference type="EMBL" id="ALO41122.1"/>
    </source>
</evidence>
<organism evidence="2 3">
    <name type="scientific">Pseudoalteromonas phenolica</name>
    <dbReference type="NCBI Taxonomy" id="161398"/>
    <lineage>
        <taxon>Bacteria</taxon>
        <taxon>Pseudomonadati</taxon>
        <taxon>Pseudomonadota</taxon>
        <taxon>Gammaproteobacteria</taxon>
        <taxon>Alteromonadales</taxon>
        <taxon>Pseudoalteromonadaceae</taxon>
        <taxon>Pseudoalteromonas</taxon>
    </lineage>
</organism>
<evidence type="ECO:0000256" key="1">
    <source>
        <dbReference type="SAM" id="Phobius"/>
    </source>
</evidence>
<keyword evidence="1" id="KW-1133">Transmembrane helix</keyword>
<dbReference type="AlphaFoldDB" id="A0A0S2JZ82"/>
<sequence length="81" mass="9833">MFLDVFVFLYLIFCVLIWKFDLSNKQRFRDIFEWVQIFGVIIAVGFSGSFFLSGEFVKFLISLPFVLYLERKFRKFKDTQH</sequence>
<feature type="transmembrane region" description="Helical" evidence="1">
    <location>
        <begin position="34"/>
        <end position="52"/>
    </location>
</feature>
<name>A0A0S2JZ82_9GAMM</name>
<proteinExistence type="predicted"/>
<keyword evidence="1" id="KW-0812">Transmembrane</keyword>